<dbReference type="CDD" id="cd00475">
    <property type="entry name" value="Cis_IPPS"/>
    <property type="match status" value="1"/>
</dbReference>
<dbReference type="EC" id="2.5.1.-" evidence="3"/>
<evidence type="ECO:0000256" key="3">
    <source>
        <dbReference type="RuleBase" id="RU363018"/>
    </source>
</evidence>
<evidence type="ECO:0000256" key="1">
    <source>
        <dbReference type="ARBA" id="ARBA00005432"/>
    </source>
</evidence>
<dbReference type="RefSeq" id="XP_033664126.1">
    <property type="nucleotide sequence ID" value="XM_033808038.1"/>
</dbReference>
<dbReference type="Pfam" id="PF01255">
    <property type="entry name" value="Prenyltransf"/>
    <property type="match status" value="2"/>
</dbReference>
<feature type="compositionally biased region" description="Basic and acidic residues" evidence="4">
    <location>
        <begin position="233"/>
        <end position="244"/>
    </location>
</feature>
<dbReference type="AlphaFoldDB" id="A0A6A6C7S7"/>
<organism evidence="5 6">
    <name type="scientific">Zasmidium cellare ATCC 36951</name>
    <dbReference type="NCBI Taxonomy" id="1080233"/>
    <lineage>
        <taxon>Eukaryota</taxon>
        <taxon>Fungi</taxon>
        <taxon>Dikarya</taxon>
        <taxon>Ascomycota</taxon>
        <taxon>Pezizomycotina</taxon>
        <taxon>Dothideomycetes</taxon>
        <taxon>Dothideomycetidae</taxon>
        <taxon>Mycosphaerellales</taxon>
        <taxon>Mycosphaerellaceae</taxon>
        <taxon>Zasmidium</taxon>
    </lineage>
</organism>
<dbReference type="NCBIfam" id="TIGR00055">
    <property type="entry name" value="uppS"/>
    <property type="match status" value="1"/>
</dbReference>
<dbReference type="InterPro" id="IPR001441">
    <property type="entry name" value="UPP_synth-like"/>
</dbReference>
<dbReference type="HAMAP" id="MF_01139">
    <property type="entry name" value="ISPT"/>
    <property type="match status" value="1"/>
</dbReference>
<feature type="compositionally biased region" description="Low complexity" evidence="4">
    <location>
        <begin position="257"/>
        <end position="274"/>
    </location>
</feature>
<protein>
    <recommendedName>
        <fullName evidence="3">Alkyl transferase</fullName>
        <ecNumber evidence="3">2.5.1.-</ecNumber>
    </recommendedName>
</protein>
<keyword evidence="6" id="KW-1185">Reference proteome</keyword>
<evidence type="ECO:0000313" key="5">
    <source>
        <dbReference type="EMBL" id="KAF2163237.1"/>
    </source>
</evidence>
<comment type="similarity">
    <text evidence="1 3">Belongs to the UPP synthase family.</text>
</comment>
<dbReference type="SUPFAM" id="SSF64005">
    <property type="entry name" value="Undecaprenyl diphosphate synthase"/>
    <property type="match status" value="2"/>
</dbReference>
<dbReference type="PROSITE" id="PS01066">
    <property type="entry name" value="UPP_SYNTHASE"/>
    <property type="match status" value="1"/>
</dbReference>
<reference evidence="5" key="1">
    <citation type="journal article" date="2020" name="Stud. Mycol.">
        <title>101 Dothideomycetes genomes: a test case for predicting lifestyles and emergence of pathogens.</title>
        <authorList>
            <person name="Haridas S."/>
            <person name="Albert R."/>
            <person name="Binder M."/>
            <person name="Bloem J."/>
            <person name="Labutti K."/>
            <person name="Salamov A."/>
            <person name="Andreopoulos B."/>
            <person name="Baker S."/>
            <person name="Barry K."/>
            <person name="Bills G."/>
            <person name="Bluhm B."/>
            <person name="Cannon C."/>
            <person name="Castanera R."/>
            <person name="Culley D."/>
            <person name="Daum C."/>
            <person name="Ezra D."/>
            <person name="Gonzalez J."/>
            <person name="Henrissat B."/>
            <person name="Kuo A."/>
            <person name="Liang C."/>
            <person name="Lipzen A."/>
            <person name="Lutzoni F."/>
            <person name="Magnuson J."/>
            <person name="Mondo S."/>
            <person name="Nolan M."/>
            <person name="Ohm R."/>
            <person name="Pangilinan J."/>
            <person name="Park H.-J."/>
            <person name="Ramirez L."/>
            <person name="Alfaro M."/>
            <person name="Sun H."/>
            <person name="Tritt A."/>
            <person name="Yoshinaga Y."/>
            <person name="Zwiers L.-H."/>
            <person name="Turgeon B."/>
            <person name="Goodwin S."/>
            <person name="Spatafora J."/>
            <person name="Crous P."/>
            <person name="Grigoriev I."/>
        </authorList>
    </citation>
    <scope>NUCLEOTIDE SEQUENCE</scope>
    <source>
        <strain evidence="5">ATCC 36951</strain>
    </source>
</reference>
<dbReference type="GO" id="GO:0005811">
    <property type="term" value="C:lipid droplet"/>
    <property type="evidence" value="ECO:0007669"/>
    <property type="project" value="TreeGrafter"/>
</dbReference>
<feature type="region of interest" description="Disordered" evidence="4">
    <location>
        <begin position="184"/>
        <end position="289"/>
    </location>
</feature>
<gene>
    <name evidence="5" type="ORF">M409DRAFT_26281</name>
</gene>
<feature type="compositionally biased region" description="Basic and acidic residues" evidence="4">
    <location>
        <begin position="184"/>
        <end position="193"/>
    </location>
</feature>
<dbReference type="GO" id="GO:1904423">
    <property type="term" value="C:dehydrodolichyl diphosphate synthase complex"/>
    <property type="evidence" value="ECO:0007669"/>
    <property type="project" value="TreeGrafter"/>
</dbReference>
<keyword evidence="2 3" id="KW-0808">Transferase</keyword>
<dbReference type="GO" id="GO:0005783">
    <property type="term" value="C:endoplasmic reticulum"/>
    <property type="evidence" value="ECO:0007669"/>
    <property type="project" value="TreeGrafter"/>
</dbReference>
<proteinExistence type="inferred from homology"/>
<dbReference type="EMBL" id="ML993609">
    <property type="protein sequence ID" value="KAF2163237.1"/>
    <property type="molecule type" value="Genomic_DNA"/>
</dbReference>
<name>A0A6A6C7S7_ZASCE</name>
<dbReference type="PANTHER" id="PTHR10291:SF43">
    <property type="entry name" value="DEHYDRODOLICHYL DIPHOSPHATE SYNTHASE COMPLEX SUBUNIT DHDDS"/>
    <property type="match status" value="1"/>
</dbReference>
<dbReference type="GO" id="GO:0016094">
    <property type="term" value="P:polyprenol biosynthetic process"/>
    <property type="evidence" value="ECO:0007669"/>
    <property type="project" value="TreeGrafter"/>
</dbReference>
<dbReference type="InterPro" id="IPR036424">
    <property type="entry name" value="UPP_synth-like_sf"/>
</dbReference>
<sequence>MANRNASLRRWLFALPPVEFLLQQLRETVIGALRCGPIPEHVAFVMDGNRRWARKSKVETAEGHNMGFEALARILEVCYKSGVRVVTVYAFSIENFKRSRYEVDGLMDMAKTKLVQLSQHGELLDRYGACVKILGDKSLMREDVQEQMERAVEMTKHNDSAVLNVCFPYTGREEICHSVQETVREFSKPEETSQRPPLKRPFSETHIQRNILSRQLPAVAEEDQTTPPSLLKDNNKDKDPHSSDADTASLSEQDLETSSSLQPPSSQTSHSTSPILKPAQKRPQSLLPDPEIITAETITKHTYTPDAPPLDLLVRTSGVQRLSDFMLWQCHEKTEIRFLDCLWPEFDLWNFLPVLLEWQWRQKKNLEQGRGGGGSLKTA</sequence>
<dbReference type="GeneID" id="54561310"/>
<dbReference type="GO" id="GO:0045547">
    <property type="term" value="F:ditrans,polycis-polyprenyl diphosphate synthase [(2E,6E)-farnesyl diphosphate specific] activity"/>
    <property type="evidence" value="ECO:0007669"/>
    <property type="project" value="TreeGrafter"/>
</dbReference>
<dbReference type="PANTHER" id="PTHR10291">
    <property type="entry name" value="DEHYDRODOLICHYL DIPHOSPHATE SYNTHASE FAMILY MEMBER"/>
    <property type="match status" value="1"/>
</dbReference>
<dbReference type="OrthoDB" id="4173905at2759"/>
<evidence type="ECO:0000256" key="4">
    <source>
        <dbReference type="SAM" id="MobiDB-lite"/>
    </source>
</evidence>
<dbReference type="GO" id="GO:0016020">
    <property type="term" value="C:membrane"/>
    <property type="evidence" value="ECO:0007669"/>
    <property type="project" value="TreeGrafter"/>
</dbReference>
<dbReference type="InterPro" id="IPR018520">
    <property type="entry name" value="UPP_synth-like_CS"/>
</dbReference>
<dbReference type="Gene3D" id="3.40.1180.10">
    <property type="entry name" value="Decaprenyl diphosphate synthase-like"/>
    <property type="match status" value="1"/>
</dbReference>
<evidence type="ECO:0000256" key="2">
    <source>
        <dbReference type="ARBA" id="ARBA00022679"/>
    </source>
</evidence>
<evidence type="ECO:0000313" key="6">
    <source>
        <dbReference type="Proteomes" id="UP000799537"/>
    </source>
</evidence>
<accession>A0A6A6C7S7</accession>
<dbReference type="Proteomes" id="UP000799537">
    <property type="component" value="Unassembled WGS sequence"/>
</dbReference>